<dbReference type="InterPro" id="IPR000182">
    <property type="entry name" value="GNAT_dom"/>
</dbReference>
<proteinExistence type="inferred from homology"/>
<evidence type="ECO:0000313" key="6">
    <source>
        <dbReference type="EMBL" id="MBP2380593.1"/>
    </source>
</evidence>
<dbReference type="SUPFAM" id="SSF55729">
    <property type="entry name" value="Acyl-CoA N-acyltransferases (Nat)"/>
    <property type="match status" value="1"/>
</dbReference>
<feature type="compositionally biased region" description="Basic and acidic residues" evidence="4">
    <location>
        <begin position="194"/>
        <end position="231"/>
    </location>
</feature>
<comment type="caution">
    <text evidence="6">The sequence shown here is derived from an EMBL/GenBank/DDBJ whole genome shotgun (WGS) entry which is preliminary data.</text>
</comment>
<organism evidence="6 7">
    <name type="scientific">Brachybacterium sacelli</name>
    <dbReference type="NCBI Taxonomy" id="173364"/>
    <lineage>
        <taxon>Bacteria</taxon>
        <taxon>Bacillati</taxon>
        <taxon>Actinomycetota</taxon>
        <taxon>Actinomycetes</taxon>
        <taxon>Micrococcales</taxon>
        <taxon>Dermabacteraceae</taxon>
        <taxon>Brachybacterium</taxon>
    </lineage>
</organism>
<dbReference type="RefSeq" id="WP_209898740.1">
    <property type="nucleotide sequence ID" value="NZ_BAAAJW010000014.1"/>
</dbReference>
<sequence length="263" mass="29081">MPGPASFHPVRREQVTLRLLTTADAPTLADLETRNREQLLMGAPVREEAWFTAAGQRTAIAHALADREAGRSLPLGIYLEEERPPRLVGRLTLAGITRGAFESASLGYWVDHAVTGRGIATHAVRTAIAVAFGALRLHRLQAEVQVGNEASAHLLERCGFLEYGLAPSYLRLGGDWVDCRLFQLVDSRWQPSESGHDTEQDTEPKHDTEHDPDTGPGDKPDTWPEHDAEPDTEHEEEPGNWPEPNAEPGADLDPERGTFERLR</sequence>
<dbReference type="PANTHER" id="PTHR43792">
    <property type="entry name" value="GNAT FAMILY, PUTATIVE (AFU_ORTHOLOGUE AFUA_3G00765)-RELATED-RELATED"/>
    <property type="match status" value="1"/>
</dbReference>
<dbReference type="EC" id="2.3.1.267" evidence="6"/>
<keyword evidence="7" id="KW-1185">Reference proteome</keyword>
<feature type="compositionally biased region" description="Basic and acidic residues" evidence="4">
    <location>
        <begin position="253"/>
        <end position="263"/>
    </location>
</feature>
<dbReference type="EMBL" id="JAGIOD010000001">
    <property type="protein sequence ID" value="MBP2380593.1"/>
    <property type="molecule type" value="Genomic_DNA"/>
</dbReference>
<accession>A0ABS4WWM5</accession>
<dbReference type="InterPro" id="IPR051531">
    <property type="entry name" value="N-acetyltransferase"/>
</dbReference>
<dbReference type="Pfam" id="PF13302">
    <property type="entry name" value="Acetyltransf_3"/>
    <property type="match status" value="1"/>
</dbReference>
<feature type="domain" description="N-acetyltransferase" evidence="5">
    <location>
        <begin position="15"/>
        <end position="186"/>
    </location>
</feature>
<dbReference type="Proteomes" id="UP001519290">
    <property type="component" value="Unassembled WGS sequence"/>
</dbReference>
<dbReference type="PANTHER" id="PTHR43792:SF8">
    <property type="entry name" value="[RIBOSOMAL PROTEIN US5]-ALANINE N-ACETYLTRANSFERASE"/>
    <property type="match status" value="1"/>
</dbReference>
<dbReference type="Gene3D" id="3.40.630.30">
    <property type="match status" value="1"/>
</dbReference>
<keyword evidence="1 6" id="KW-0808">Transferase</keyword>
<evidence type="ECO:0000256" key="3">
    <source>
        <dbReference type="ARBA" id="ARBA00038502"/>
    </source>
</evidence>
<dbReference type="GO" id="GO:0008999">
    <property type="term" value="F:protein-N-terminal-alanine acetyltransferase activity"/>
    <property type="evidence" value="ECO:0007669"/>
    <property type="project" value="UniProtKB-EC"/>
</dbReference>
<evidence type="ECO:0000313" key="7">
    <source>
        <dbReference type="Proteomes" id="UP001519290"/>
    </source>
</evidence>
<evidence type="ECO:0000259" key="5">
    <source>
        <dbReference type="PROSITE" id="PS51186"/>
    </source>
</evidence>
<protein>
    <submittedName>
        <fullName evidence="6">Ribosomal-protein-alanine N-acetyltransferase</fullName>
        <ecNumber evidence="6">2.3.1.267</ecNumber>
    </submittedName>
</protein>
<name>A0ABS4WWM5_9MICO</name>
<evidence type="ECO:0000256" key="4">
    <source>
        <dbReference type="SAM" id="MobiDB-lite"/>
    </source>
</evidence>
<keyword evidence="2 6" id="KW-0012">Acyltransferase</keyword>
<evidence type="ECO:0000256" key="2">
    <source>
        <dbReference type="ARBA" id="ARBA00023315"/>
    </source>
</evidence>
<evidence type="ECO:0000256" key="1">
    <source>
        <dbReference type="ARBA" id="ARBA00022679"/>
    </source>
</evidence>
<reference evidence="6 7" key="1">
    <citation type="submission" date="2021-03" db="EMBL/GenBank/DDBJ databases">
        <title>Sequencing the genomes of 1000 actinobacteria strains.</title>
        <authorList>
            <person name="Klenk H.-P."/>
        </authorList>
    </citation>
    <scope>NUCLEOTIDE SEQUENCE [LARGE SCALE GENOMIC DNA]</scope>
    <source>
        <strain evidence="6 7">DSM 14566</strain>
    </source>
</reference>
<feature type="region of interest" description="Disordered" evidence="4">
    <location>
        <begin position="190"/>
        <end position="263"/>
    </location>
</feature>
<comment type="similarity">
    <text evidence="3">Belongs to the acetyltransferase family. RimJ subfamily.</text>
</comment>
<dbReference type="InterPro" id="IPR016181">
    <property type="entry name" value="Acyl_CoA_acyltransferase"/>
</dbReference>
<gene>
    <name evidence="6" type="ORF">JOF43_000550</name>
</gene>
<dbReference type="PROSITE" id="PS51186">
    <property type="entry name" value="GNAT"/>
    <property type="match status" value="1"/>
</dbReference>